<accession>A0A3B0TN36</accession>
<dbReference type="Gene3D" id="3.30.160.880">
    <property type="entry name" value="Cell division protein ZapA protomer, N-terminal domain"/>
    <property type="match status" value="1"/>
</dbReference>
<evidence type="ECO:0000256" key="5">
    <source>
        <dbReference type="ARBA" id="ARBA00023210"/>
    </source>
</evidence>
<dbReference type="GO" id="GO:0000917">
    <property type="term" value="P:division septum assembly"/>
    <property type="evidence" value="ECO:0007669"/>
    <property type="project" value="UniProtKB-KW"/>
</dbReference>
<keyword evidence="4" id="KW-0132">Cell division</keyword>
<keyword evidence="5" id="KW-0717">Septation</keyword>
<dbReference type="Pfam" id="PF05164">
    <property type="entry name" value="ZapA"/>
    <property type="match status" value="1"/>
</dbReference>
<evidence type="ECO:0000256" key="8">
    <source>
        <dbReference type="ARBA" id="ARBA00026068"/>
    </source>
</evidence>
<dbReference type="AlphaFoldDB" id="A0A3B0TN36"/>
<reference evidence="10" key="1">
    <citation type="submission" date="2018-06" db="EMBL/GenBank/DDBJ databases">
        <authorList>
            <person name="Zhirakovskaya E."/>
        </authorList>
    </citation>
    <scope>NUCLEOTIDE SEQUENCE</scope>
</reference>
<dbReference type="EMBL" id="UOEM01000062">
    <property type="protein sequence ID" value="VAW13619.1"/>
    <property type="molecule type" value="Genomic_DNA"/>
</dbReference>
<organism evidence="10">
    <name type="scientific">hydrothermal vent metagenome</name>
    <dbReference type="NCBI Taxonomy" id="652676"/>
    <lineage>
        <taxon>unclassified sequences</taxon>
        <taxon>metagenomes</taxon>
        <taxon>ecological metagenomes</taxon>
    </lineage>
</organism>
<evidence type="ECO:0000256" key="2">
    <source>
        <dbReference type="ARBA" id="ARBA00015195"/>
    </source>
</evidence>
<protein>
    <recommendedName>
        <fullName evidence="2">Cell division protein ZapA</fullName>
    </recommendedName>
    <alternativeName>
        <fullName evidence="9">Z ring-associated protein ZapA</fullName>
    </alternativeName>
</protein>
<evidence type="ECO:0000256" key="1">
    <source>
        <dbReference type="ARBA" id="ARBA00004496"/>
    </source>
</evidence>
<evidence type="ECO:0000256" key="9">
    <source>
        <dbReference type="ARBA" id="ARBA00033158"/>
    </source>
</evidence>
<sequence>MSAPSPDMAQVTVHINSRSYSLACEEGEQDHLRELAQYLDGHVADLKARFGQIGDARLLVMASLMIADQFSETLAQVEELRGQVAGVRAGGSEMQSLTANLETETAKSINQLANRIEKITATLSEG</sequence>
<dbReference type="InterPro" id="IPR036192">
    <property type="entry name" value="Cell_div_ZapA-like_sf"/>
</dbReference>
<dbReference type="GO" id="GO:0032153">
    <property type="term" value="C:cell division site"/>
    <property type="evidence" value="ECO:0007669"/>
    <property type="project" value="TreeGrafter"/>
</dbReference>
<evidence type="ECO:0000256" key="4">
    <source>
        <dbReference type="ARBA" id="ARBA00022618"/>
    </source>
</evidence>
<evidence type="ECO:0000256" key="7">
    <source>
        <dbReference type="ARBA" id="ARBA00024910"/>
    </source>
</evidence>
<dbReference type="GO" id="GO:0043093">
    <property type="term" value="P:FtsZ-dependent cytokinesis"/>
    <property type="evidence" value="ECO:0007669"/>
    <property type="project" value="TreeGrafter"/>
</dbReference>
<dbReference type="SUPFAM" id="SSF102829">
    <property type="entry name" value="Cell division protein ZapA-like"/>
    <property type="match status" value="1"/>
</dbReference>
<gene>
    <name evidence="10" type="ORF">MNBD_ALPHA09-1775</name>
</gene>
<comment type="subcellular location">
    <subcellularLocation>
        <location evidence="1">Cytoplasm</location>
    </subcellularLocation>
</comment>
<name>A0A3B0TN36_9ZZZZ</name>
<dbReference type="InterPro" id="IPR007838">
    <property type="entry name" value="Cell_div_ZapA-like"/>
</dbReference>
<keyword evidence="3" id="KW-0963">Cytoplasm</keyword>
<dbReference type="InterPro" id="IPR042233">
    <property type="entry name" value="Cell_div_ZapA_N"/>
</dbReference>
<evidence type="ECO:0000256" key="3">
    <source>
        <dbReference type="ARBA" id="ARBA00022490"/>
    </source>
</evidence>
<evidence type="ECO:0000256" key="6">
    <source>
        <dbReference type="ARBA" id="ARBA00023306"/>
    </source>
</evidence>
<evidence type="ECO:0000313" key="10">
    <source>
        <dbReference type="EMBL" id="VAW13619.1"/>
    </source>
</evidence>
<comment type="subunit">
    <text evidence="8">Homodimer. Interacts with FtsZ.</text>
</comment>
<dbReference type="GO" id="GO:0005829">
    <property type="term" value="C:cytosol"/>
    <property type="evidence" value="ECO:0007669"/>
    <property type="project" value="TreeGrafter"/>
</dbReference>
<comment type="function">
    <text evidence="7">Activator of cell division through the inhibition of FtsZ GTPase activity, therefore promoting FtsZ assembly into bundles of protofilaments necessary for the formation of the division Z ring. It is recruited early at mid-cell but it is not essential for cell division.</text>
</comment>
<dbReference type="PANTHER" id="PTHR34981:SF1">
    <property type="entry name" value="CELL DIVISION PROTEIN ZAPA"/>
    <property type="match status" value="1"/>
</dbReference>
<dbReference type="GO" id="GO:0030428">
    <property type="term" value="C:cell septum"/>
    <property type="evidence" value="ECO:0007669"/>
    <property type="project" value="TreeGrafter"/>
</dbReference>
<dbReference type="PANTHER" id="PTHR34981">
    <property type="entry name" value="CELL DIVISION PROTEIN ZAPA"/>
    <property type="match status" value="1"/>
</dbReference>
<proteinExistence type="predicted"/>
<keyword evidence="6" id="KW-0131">Cell cycle</keyword>
<dbReference type="GO" id="GO:0000921">
    <property type="term" value="P:septin ring assembly"/>
    <property type="evidence" value="ECO:0007669"/>
    <property type="project" value="TreeGrafter"/>
</dbReference>